<dbReference type="PROSITE" id="PS51819">
    <property type="entry name" value="VOC"/>
    <property type="match status" value="1"/>
</dbReference>
<feature type="domain" description="VOC" evidence="1">
    <location>
        <begin position="7"/>
        <end position="126"/>
    </location>
</feature>
<dbReference type="OrthoDB" id="291991at2"/>
<organism evidence="2 3">
    <name type="scientific">Virgibacillus phasianinus</name>
    <dbReference type="NCBI Taxonomy" id="2017483"/>
    <lineage>
        <taxon>Bacteria</taxon>
        <taxon>Bacillati</taxon>
        <taxon>Bacillota</taxon>
        <taxon>Bacilli</taxon>
        <taxon>Bacillales</taxon>
        <taxon>Bacillaceae</taxon>
        <taxon>Virgibacillus</taxon>
    </lineage>
</organism>
<keyword evidence="3" id="KW-1185">Reference proteome</keyword>
<dbReference type="RefSeq" id="WP_089060272.1">
    <property type="nucleotide sequence ID" value="NZ_CP022315.1"/>
</dbReference>
<dbReference type="CDD" id="cd06587">
    <property type="entry name" value="VOC"/>
    <property type="match status" value="1"/>
</dbReference>
<dbReference type="Proteomes" id="UP000198312">
    <property type="component" value="Chromosome"/>
</dbReference>
<gene>
    <name evidence="2" type="ORF">CFK37_01590</name>
</gene>
<proteinExistence type="predicted"/>
<accession>A0A220TZ20</accession>
<protein>
    <submittedName>
        <fullName evidence="2">Glyoxalase</fullName>
    </submittedName>
</protein>
<dbReference type="InterPro" id="IPR029068">
    <property type="entry name" value="Glyas_Bleomycin-R_OHBP_Dase"/>
</dbReference>
<name>A0A220TZ20_9BACI</name>
<evidence type="ECO:0000313" key="3">
    <source>
        <dbReference type="Proteomes" id="UP000198312"/>
    </source>
</evidence>
<dbReference type="SUPFAM" id="SSF54593">
    <property type="entry name" value="Glyoxalase/Bleomycin resistance protein/Dihydroxybiphenyl dioxygenase"/>
    <property type="match status" value="1"/>
</dbReference>
<dbReference type="Pfam" id="PF00903">
    <property type="entry name" value="Glyoxalase"/>
    <property type="match status" value="1"/>
</dbReference>
<dbReference type="AlphaFoldDB" id="A0A220TZ20"/>
<evidence type="ECO:0000259" key="1">
    <source>
        <dbReference type="PROSITE" id="PS51819"/>
    </source>
</evidence>
<reference evidence="2 3" key="1">
    <citation type="submission" date="2017-07" db="EMBL/GenBank/DDBJ databases">
        <title>Virgibacillus sp. LM2416.</title>
        <authorList>
            <person name="Tak E.J."/>
            <person name="Bae J.-W."/>
        </authorList>
    </citation>
    <scope>NUCLEOTIDE SEQUENCE [LARGE SCALE GENOMIC DNA]</scope>
    <source>
        <strain evidence="2 3">LM2416</strain>
    </source>
</reference>
<dbReference type="InterPro" id="IPR004360">
    <property type="entry name" value="Glyas_Fos-R_dOase_dom"/>
</dbReference>
<dbReference type="InterPro" id="IPR037523">
    <property type="entry name" value="VOC_core"/>
</dbReference>
<sequence length="138" mass="15969">MNGKIYRVGTIYIPVRDPYKSASWYQKVLGAVVNFQDEQKTILDFANQSVFLVKAKADEKLNFTDANGYEHFTVTFEVNGEKELEDLHNTFKEGGVKIGDIEDRGHPGRNFIFYDLDGNKFDVWSELSPDYIKRYNID</sequence>
<evidence type="ECO:0000313" key="2">
    <source>
        <dbReference type="EMBL" id="ASK60995.1"/>
    </source>
</evidence>
<dbReference type="EMBL" id="CP022315">
    <property type="protein sequence ID" value="ASK60995.1"/>
    <property type="molecule type" value="Genomic_DNA"/>
</dbReference>
<dbReference type="Gene3D" id="3.10.180.10">
    <property type="entry name" value="2,3-Dihydroxybiphenyl 1,2-Dioxygenase, domain 1"/>
    <property type="match status" value="1"/>
</dbReference>
<dbReference type="KEGG" id="vil:CFK37_01590"/>